<dbReference type="PANTHER" id="PTHR33377:SF4">
    <property type="entry name" value="OS07G0285800 PROTEIN"/>
    <property type="match status" value="1"/>
</dbReference>
<proteinExistence type="predicted"/>
<reference evidence="2 3" key="1">
    <citation type="submission" date="2024-02" db="EMBL/GenBank/DDBJ databases">
        <title>High-quality chromosome-scale genome assembly of Pensacola bahiagrass (Paspalum notatum Flugge var. saurae).</title>
        <authorList>
            <person name="Vega J.M."/>
            <person name="Podio M."/>
            <person name="Orjuela J."/>
            <person name="Siena L.A."/>
            <person name="Pessino S.C."/>
            <person name="Combes M.C."/>
            <person name="Mariac C."/>
            <person name="Albertini E."/>
            <person name="Pupilli F."/>
            <person name="Ortiz J.P.A."/>
            <person name="Leblanc O."/>
        </authorList>
    </citation>
    <scope>NUCLEOTIDE SEQUENCE [LARGE SCALE GENOMIC DNA]</scope>
    <source>
        <strain evidence="2">R1</strain>
        <tissue evidence="2">Leaf</tissue>
    </source>
</reference>
<dbReference type="Pfam" id="PF08224">
    <property type="entry name" value="DUF1719"/>
    <property type="match status" value="1"/>
</dbReference>
<protein>
    <recommendedName>
        <fullName evidence="1">Retrovirus-related Pol polyprotein from transposon TNT 1-94-like beta-barrel domain-containing protein</fullName>
    </recommendedName>
</protein>
<name>A0AAQ3SX94_PASNO</name>
<dbReference type="EMBL" id="CP144747">
    <property type="protein sequence ID" value="WVZ61697.1"/>
    <property type="molecule type" value="Genomic_DNA"/>
</dbReference>
<gene>
    <name evidence="2" type="ORF">U9M48_011528</name>
</gene>
<feature type="domain" description="Retrovirus-related Pol polyprotein from transposon TNT 1-94-like beta-barrel" evidence="1">
    <location>
        <begin position="574"/>
        <end position="654"/>
    </location>
</feature>
<dbReference type="Proteomes" id="UP001341281">
    <property type="component" value="Chromosome 03"/>
</dbReference>
<dbReference type="AlphaFoldDB" id="A0AAQ3SX94"/>
<dbReference type="PANTHER" id="PTHR33377">
    <property type="entry name" value="OS10G0134700 PROTEIN-RELATED"/>
    <property type="match status" value="1"/>
</dbReference>
<accession>A0AAQ3SX94</accession>
<evidence type="ECO:0000259" key="1">
    <source>
        <dbReference type="Pfam" id="PF22936"/>
    </source>
</evidence>
<keyword evidence="3" id="KW-1185">Reference proteome</keyword>
<sequence>IPDHIRPSDNDGLPISTLFFLLFNYPSSFSAPLLPPRACLVPCAFPVRPAAGQRSASLPARDRATGLAPRSALAVARRRPPLRRAAAFAVARARAPLAVARRPFAADSFPASVANQDPHEGAPGICGELYRTPLQQEFVSQGISFVLGKRKMKDSQGHMIERLEMAASGLELALERSAKMPITDVSLLKRRRMLKCAYLEAMELLDKHKQQPAVPAAAGRGQKQIVQGVKRTRWISNNVPTNSFASLSTDDIRRFEWFADCADKFLRDVEYGCSLRQYTFCSPSIRQLLDGKTLRYRMEQGNHLRCFYVWPACTEDRGVEAVLGYRYEDRTNVEKCFFLLLVLRLSESMDIVQVATKGLQFLTSQFQIVTESALGELTLLPTLLQEVHHSYNAPCLGIQQWHTEQAQQCRPDPVCCKTGRDGICGNNALPHIFFEQLIYLGFQCYVSEPEPTSSSDSGEVDRSISRSGWMPPMSVSTVAFTPHSVHEALQDSSYPVKTIGNVEEPRDGSMLKVAKTIKSDSIKCCGEWGYIKRNCPGLKKDSVSASVASASKSGDSDSDGDLLTVSSEESCEEWLLDSASSFHATPKKELFLSYTEDDHGAFAFLGDGSVYRVMGAGNIKFKTCDGQEVILKGVKHVPGLRRNLISLGLLHDEGWLYQVEPDRRTLKFALERPAKVPITDLSLLRRRKVFRRAYAEGLNLANQKPSCLSCSQVRRIE</sequence>
<evidence type="ECO:0000313" key="2">
    <source>
        <dbReference type="EMBL" id="WVZ61697.1"/>
    </source>
</evidence>
<dbReference type="SMART" id="SM01157">
    <property type="entry name" value="DUF1719"/>
    <property type="match status" value="1"/>
</dbReference>
<dbReference type="InterPro" id="IPR054722">
    <property type="entry name" value="PolX-like_BBD"/>
</dbReference>
<organism evidence="2 3">
    <name type="scientific">Paspalum notatum var. saurae</name>
    <dbReference type="NCBI Taxonomy" id="547442"/>
    <lineage>
        <taxon>Eukaryota</taxon>
        <taxon>Viridiplantae</taxon>
        <taxon>Streptophyta</taxon>
        <taxon>Embryophyta</taxon>
        <taxon>Tracheophyta</taxon>
        <taxon>Spermatophyta</taxon>
        <taxon>Magnoliopsida</taxon>
        <taxon>Liliopsida</taxon>
        <taxon>Poales</taxon>
        <taxon>Poaceae</taxon>
        <taxon>PACMAD clade</taxon>
        <taxon>Panicoideae</taxon>
        <taxon>Andropogonodae</taxon>
        <taxon>Paspaleae</taxon>
        <taxon>Paspalinae</taxon>
        <taxon>Paspalum</taxon>
    </lineage>
</organism>
<dbReference type="InterPro" id="IPR013181">
    <property type="entry name" value="DUF1719"/>
</dbReference>
<dbReference type="Pfam" id="PF22936">
    <property type="entry name" value="Pol_BBD"/>
    <property type="match status" value="1"/>
</dbReference>
<evidence type="ECO:0000313" key="3">
    <source>
        <dbReference type="Proteomes" id="UP001341281"/>
    </source>
</evidence>
<feature type="non-terminal residue" evidence="2">
    <location>
        <position position="717"/>
    </location>
</feature>